<dbReference type="Pfam" id="PF00536">
    <property type="entry name" value="SAM_1"/>
    <property type="match status" value="1"/>
</dbReference>
<dbReference type="PANTHER" id="PTHR24135:SF4">
    <property type="entry name" value="SH3 AND MULTIPLE ANKYRIN REPEAT DOMAINS PROTEIN 3"/>
    <property type="match status" value="1"/>
</dbReference>
<dbReference type="RefSeq" id="XP_042190820.1">
    <property type="nucleotide sequence ID" value="XM_042334886.1"/>
</dbReference>
<dbReference type="Proteomes" id="UP000314986">
    <property type="component" value="Unassembled WGS sequence"/>
</dbReference>
<dbReference type="InterPro" id="IPR001660">
    <property type="entry name" value="SAM"/>
</dbReference>
<dbReference type="FunFam" id="1.10.150.50:FF:000006">
    <property type="entry name" value="SH3 and multiple ankyrin repeat domains protein 2"/>
    <property type="match status" value="1"/>
</dbReference>
<evidence type="ECO:0000313" key="3">
    <source>
        <dbReference type="Ensembl" id="ENSCMIP00000009663.1"/>
    </source>
</evidence>
<dbReference type="InParanoid" id="A0A4W3GZ24"/>
<evidence type="ECO:0000313" key="4">
    <source>
        <dbReference type="Proteomes" id="UP000314986"/>
    </source>
</evidence>
<dbReference type="Ensembl" id="ENSCMIT00000009924.1">
    <property type="protein sequence ID" value="ENSCMIP00000009663.1"/>
    <property type="gene ID" value="ENSCMIG00000005108.1"/>
</dbReference>
<reference evidence="4" key="3">
    <citation type="journal article" date="2014" name="Nature">
        <title>Elephant shark genome provides unique insights into gnathostome evolution.</title>
        <authorList>
            <consortium name="International Elephant Shark Genome Sequencing Consortium"/>
            <person name="Venkatesh B."/>
            <person name="Lee A.P."/>
            <person name="Ravi V."/>
            <person name="Maurya A.K."/>
            <person name="Lian M.M."/>
            <person name="Swann J.B."/>
            <person name="Ohta Y."/>
            <person name="Flajnik M.F."/>
            <person name="Sutoh Y."/>
            <person name="Kasahara M."/>
            <person name="Hoon S."/>
            <person name="Gangu V."/>
            <person name="Roy S.W."/>
            <person name="Irimia M."/>
            <person name="Korzh V."/>
            <person name="Kondrychyn I."/>
            <person name="Lim Z.W."/>
            <person name="Tay B.H."/>
            <person name="Tohari S."/>
            <person name="Kong K.W."/>
            <person name="Ho S."/>
            <person name="Lorente-Galdos B."/>
            <person name="Quilez J."/>
            <person name="Marques-Bonet T."/>
            <person name="Raney B.J."/>
            <person name="Ingham P.W."/>
            <person name="Tay A."/>
            <person name="Hillier L.W."/>
            <person name="Minx P."/>
            <person name="Boehm T."/>
            <person name="Wilson R.K."/>
            <person name="Brenner S."/>
            <person name="Warren W.C."/>
        </authorList>
    </citation>
    <scope>NUCLEOTIDE SEQUENCE [LARGE SCALE GENOMIC DNA]</scope>
</reference>
<reference evidence="4" key="2">
    <citation type="journal article" date="2007" name="PLoS Biol.">
        <title>Survey sequencing and comparative analysis of the elephant shark (Callorhinchus milii) genome.</title>
        <authorList>
            <person name="Venkatesh B."/>
            <person name="Kirkness E.F."/>
            <person name="Loh Y.H."/>
            <person name="Halpern A.L."/>
            <person name="Lee A.P."/>
            <person name="Johnson J."/>
            <person name="Dandona N."/>
            <person name="Viswanathan L.D."/>
            <person name="Tay A."/>
            <person name="Venter J.C."/>
            <person name="Strausberg R.L."/>
            <person name="Brenner S."/>
        </authorList>
    </citation>
    <scope>NUCLEOTIDE SEQUENCE [LARGE SCALE GENOMIC DNA]</scope>
</reference>
<protein>
    <recommendedName>
        <fullName evidence="2">SAM domain-containing protein</fullName>
    </recommendedName>
</protein>
<dbReference type="SMART" id="SM00454">
    <property type="entry name" value="SAM"/>
    <property type="match status" value="1"/>
</dbReference>
<dbReference type="STRING" id="7868.ENSCMIP00000009663"/>
<reference evidence="3" key="5">
    <citation type="submission" date="2025-09" db="UniProtKB">
        <authorList>
            <consortium name="Ensembl"/>
        </authorList>
    </citation>
    <scope>IDENTIFICATION</scope>
</reference>
<dbReference type="GO" id="GO:0043197">
    <property type="term" value="C:dendritic spine"/>
    <property type="evidence" value="ECO:0007669"/>
    <property type="project" value="TreeGrafter"/>
</dbReference>
<dbReference type="PANTHER" id="PTHR24135">
    <property type="entry name" value="SH3 AND MULTIPLE ANKYRIN REPEAT DOMAINS PROTEIN"/>
    <property type="match status" value="1"/>
</dbReference>
<gene>
    <name evidence="3" type="primary">LOC121849165</name>
</gene>
<dbReference type="InterPro" id="IPR051569">
    <property type="entry name" value="SHANK"/>
</dbReference>
<dbReference type="GeneID" id="121849165"/>
<dbReference type="SUPFAM" id="SSF47769">
    <property type="entry name" value="SAM/Pointed domain"/>
    <property type="match status" value="1"/>
</dbReference>
<organism evidence="3 4">
    <name type="scientific">Callorhinchus milii</name>
    <name type="common">Ghost shark</name>
    <dbReference type="NCBI Taxonomy" id="7868"/>
    <lineage>
        <taxon>Eukaryota</taxon>
        <taxon>Metazoa</taxon>
        <taxon>Chordata</taxon>
        <taxon>Craniata</taxon>
        <taxon>Vertebrata</taxon>
        <taxon>Chondrichthyes</taxon>
        <taxon>Holocephali</taxon>
        <taxon>Chimaeriformes</taxon>
        <taxon>Callorhinchidae</taxon>
        <taxon>Callorhinchus</taxon>
    </lineage>
</organism>
<dbReference type="OrthoDB" id="445896at2759"/>
<evidence type="ECO:0000256" key="1">
    <source>
        <dbReference type="SAM" id="MobiDB-lite"/>
    </source>
</evidence>
<dbReference type="KEGG" id="cmk:121849165"/>
<feature type="compositionally biased region" description="Pro residues" evidence="1">
    <location>
        <begin position="155"/>
        <end position="166"/>
    </location>
</feature>
<dbReference type="PROSITE" id="PS50105">
    <property type="entry name" value="SAM_DOMAIN"/>
    <property type="match status" value="1"/>
</dbReference>
<dbReference type="GO" id="GO:0035255">
    <property type="term" value="F:ionotropic glutamate receptor binding"/>
    <property type="evidence" value="ECO:0007669"/>
    <property type="project" value="TreeGrafter"/>
</dbReference>
<dbReference type="Gene3D" id="1.10.150.50">
    <property type="entry name" value="Transcription Factor, Ets-1"/>
    <property type="match status" value="1"/>
</dbReference>
<sequence length="286" mass="31905">MERELYIYVSLMVGTQVFKVKDQPGCCQCDPSFTAHINQCTVTAGCGWLRTAQQYPASHITVSRRCLFVVCINQWLETAFNLCLPTDLNVRAETASLSVCTLGLFSSLGELNTISQRTFGATFTIRPGTRHPVSRRTPSPGKATLETRTELVSSPRPPTLPSPTQTPPTILKSSSLNIPHEPKEVRFVMRSCSARSRSPSPSGAPMHSLLPPKPFCQKPVAMWNKYDVADWLDNLNLSEHRDSFLHNEIEGSHLPALTKEDFVELGVTRVGHRMNMERALKRLLES</sequence>
<feature type="domain" description="SAM" evidence="2">
    <location>
        <begin position="223"/>
        <end position="286"/>
    </location>
</feature>
<evidence type="ECO:0000259" key="2">
    <source>
        <dbReference type="PROSITE" id="PS50105"/>
    </source>
</evidence>
<dbReference type="GeneTree" id="ENSGT00940000153561"/>
<feature type="region of interest" description="Disordered" evidence="1">
    <location>
        <begin position="125"/>
        <end position="176"/>
    </location>
</feature>
<dbReference type="GO" id="GO:0045211">
    <property type="term" value="C:postsynaptic membrane"/>
    <property type="evidence" value="ECO:0007669"/>
    <property type="project" value="TreeGrafter"/>
</dbReference>
<keyword evidence="4" id="KW-1185">Reference proteome</keyword>
<proteinExistence type="predicted"/>
<dbReference type="AlphaFoldDB" id="A0A4W3GZ24"/>
<dbReference type="GO" id="GO:0014069">
    <property type="term" value="C:postsynaptic density"/>
    <property type="evidence" value="ECO:0007669"/>
    <property type="project" value="TreeGrafter"/>
</dbReference>
<dbReference type="CDD" id="cd09506">
    <property type="entry name" value="SAM_Shank1_2_3"/>
    <property type="match status" value="1"/>
</dbReference>
<dbReference type="OMA" id="AHINQCT"/>
<accession>A0A4W3GZ24</accession>
<dbReference type="GO" id="GO:0030160">
    <property type="term" value="F:synaptic receptor adaptor activity"/>
    <property type="evidence" value="ECO:0007669"/>
    <property type="project" value="TreeGrafter"/>
</dbReference>
<dbReference type="InterPro" id="IPR013761">
    <property type="entry name" value="SAM/pointed_sf"/>
</dbReference>
<reference evidence="3" key="4">
    <citation type="submission" date="2025-08" db="UniProtKB">
        <authorList>
            <consortium name="Ensembl"/>
        </authorList>
    </citation>
    <scope>IDENTIFICATION</scope>
</reference>
<name>A0A4W3GZ24_CALMI</name>
<reference evidence="4" key="1">
    <citation type="journal article" date="2006" name="Science">
        <title>Ancient noncoding elements conserved in the human genome.</title>
        <authorList>
            <person name="Venkatesh B."/>
            <person name="Kirkness E.F."/>
            <person name="Loh Y.H."/>
            <person name="Halpern A.L."/>
            <person name="Lee A.P."/>
            <person name="Johnson J."/>
            <person name="Dandona N."/>
            <person name="Viswanathan L.D."/>
            <person name="Tay A."/>
            <person name="Venter J.C."/>
            <person name="Strausberg R.L."/>
            <person name="Brenner S."/>
        </authorList>
    </citation>
    <scope>NUCLEOTIDE SEQUENCE [LARGE SCALE GENOMIC DNA]</scope>
</reference>